<feature type="compositionally biased region" description="Low complexity" evidence="12">
    <location>
        <begin position="99"/>
        <end position="116"/>
    </location>
</feature>
<dbReference type="SUPFAM" id="SSF52156">
    <property type="entry name" value="Initiation factor IF2/eIF5b, domain 3"/>
    <property type="match status" value="1"/>
</dbReference>
<feature type="compositionally biased region" description="Low complexity" evidence="12">
    <location>
        <begin position="126"/>
        <end position="138"/>
    </location>
</feature>
<feature type="compositionally biased region" description="Polar residues" evidence="12">
    <location>
        <begin position="27"/>
        <end position="37"/>
    </location>
</feature>
<dbReference type="CDD" id="cd03702">
    <property type="entry name" value="IF2_mtIF2_II"/>
    <property type="match status" value="1"/>
</dbReference>
<keyword evidence="7 9" id="KW-0648">Protein biosynthesis</keyword>
<keyword evidence="5 9" id="KW-0396">Initiation factor</keyword>
<dbReference type="InterPro" id="IPR005225">
    <property type="entry name" value="Small_GTP-bd"/>
</dbReference>
<evidence type="ECO:0000256" key="11">
    <source>
        <dbReference type="RuleBase" id="RU000645"/>
    </source>
</evidence>
<dbReference type="NCBIfam" id="TIGR00231">
    <property type="entry name" value="small_GTP"/>
    <property type="match status" value="1"/>
</dbReference>
<keyword evidence="15" id="KW-1185">Reference proteome</keyword>
<dbReference type="GO" id="GO:0003743">
    <property type="term" value="F:translation initiation factor activity"/>
    <property type="evidence" value="ECO:0007669"/>
    <property type="project" value="UniProtKB-KW"/>
</dbReference>
<dbReference type="InterPro" id="IPR053905">
    <property type="entry name" value="EF-G-like_DII"/>
</dbReference>
<evidence type="ECO:0000256" key="1">
    <source>
        <dbReference type="ARBA" id="ARBA00004496"/>
    </source>
</evidence>
<dbReference type="InterPro" id="IPR004161">
    <property type="entry name" value="EFTu-like_2"/>
</dbReference>
<dbReference type="InterPro" id="IPR044145">
    <property type="entry name" value="IF2_II"/>
</dbReference>
<dbReference type="PANTHER" id="PTHR43381">
    <property type="entry name" value="TRANSLATION INITIATION FACTOR IF-2-RELATED"/>
    <property type="match status" value="1"/>
</dbReference>
<feature type="domain" description="Tr-type G" evidence="13">
    <location>
        <begin position="508"/>
        <end position="675"/>
    </location>
</feature>
<feature type="region of interest" description="Disordered" evidence="12">
    <location>
        <begin position="1"/>
        <end position="420"/>
    </location>
</feature>
<feature type="compositionally biased region" description="Basic and acidic residues" evidence="12">
    <location>
        <begin position="1"/>
        <end position="10"/>
    </location>
</feature>
<dbReference type="PROSITE" id="PS51722">
    <property type="entry name" value="G_TR_2"/>
    <property type="match status" value="1"/>
</dbReference>
<dbReference type="Gene3D" id="3.40.50.300">
    <property type="entry name" value="P-loop containing nucleotide triphosphate hydrolases"/>
    <property type="match status" value="1"/>
</dbReference>
<feature type="binding site" evidence="9">
    <location>
        <begin position="517"/>
        <end position="524"/>
    </location>
    <ligand>
        <name>GTP</name>
        <dbReference type="ChEBI" id="CHEBI:37565"/>
    </ligand>
</feature>
<evidence type="ECO:0000256" key="3">
    <source>
        <dbReference type="ARBA" id="ARBA00020675"/>
    </source>
</evidence>
<dbReference type="InterPro" id="IPR036925">
    <property type="entry name" value="TIF_IF2_dom3_sf"/>
</dbReference>
<proteinExistence type="inferred from homology"/>
<dbReference type="Pfam" id="PF11987">
    <property type="entry name" value="IF-2"/>
    <property type="match status" value="1"/>
</dbReference>
<feature type="compositionally biased region" description="Low complexity" evidence="12">
    <location>
        <begin position="293"/>
        <end position="310"/>
    </location>
</feature>
<feature type="binding site" evidence="9">
    <location>
        <begin position="563"/>
        <end position="567"/>
    </location>
    <ligand>
        <name>GTP</name>
        <dbReference type="ChEBI" id="CHEBI:37565"/>
    </ligand>
</feature>
<evidence type="ECO:0000313" key="15">
    <source>
        <dbReference type="Proteomes" id="UP001184614"/>
    </source>
</evidence>
<dbReference type="PROSITE" id="PS01176">
    <property type="entry name" value="IF2"/>
    <property type="match status" value="1"/>
</dbReference>
<evidence type="ECO:0000259" key="13">
    <source>
        <dbReference type="PROSITE" id="PS51722"/>
    </source>
</evidence>
<feature type="compositionally biased region" description="Low complexity" evidence="12">
    <location>
        <begin position="62"/>
        <end position="91"/>
    </location>
</feature>
<dbReference type="InterPro" id="IPR027417">
    <property type="entry name" value="P-loop_NTPase"/>
</dbReference>
<accession>A0ABU1MAJ2</accession>
<evidence type="ECO:0000256" key="4">
    <source>
        <dbReference type="ARBA" id="ARBA00022490"/>
    </source>
</evidence>
<dbReference type="EMBL" id="JAVDQT010000003">
    <property type="protein sequence ID" value="MDR6432711.1"/>
    <property type="molecule type" value="Genomic_DNA"/>
</dbReference>
<dbReference type="InterPro" id="IPR000795">
    <property type="entry name" value="T_Tr_GTP-bd_dom"/>
</dbReference>
<dbReference type="SUPFAM" id="SSF52540">
    <property type="entry name" value="P-loop containing nucleoside triphosphate hydrolases"/>
    <property type="match status" value="1"/>
</dbReference>
<dbReference type="Pfam" id="PF08364">
    <property type="entry name" value="IF2_assoc"/>
    <property type="match status" value="1"/>
</dbReference>
<dbReference type="CDD" id="cd01887">
    <property type="entry name" value="IF2_eIF5B"/>
    <property type="match status" value="1"/>
</dbReference>
<evidence type="ECO:0000313" key="14">
    <source>
        <dbReference type="EMBL" id="MDR6432711.1"/>
    </source>
</evidence>
<comment type="similarity">
    <text evidence="2 9 10">Belongs to the TRAFAC class translation factor GTPase superfamily. Classic translation factor GTPase family. IF-2 subfamily.</text>
</comment>
<comment type="subcellular location">
    <subcellularLocation>
        <location evidence="1 9 11">Cytoplasm</location>
    </subcellularLocation>
</comment>
<comment type="function">
    <text evidence="9 10">One of the essential components for the initiation of protein synthesis. Protects formylmethionyl-tRNA from spontaneous hydrolysis and promotes its binding to the 30S ribosomal subunits. Also involved in the hydrolysis of GTP during the formation of the 70S ribosomal complex.</text>
</comment>
<dbReference type="Proteomes" id="UP001184614">
    <property type="component" value="Unassembled WGS sequence"/>
</dbReference>
<dbReference type="Pfam" id="PF00009">
    <property type="entry name" value="GTP_EFTU"/>
    <property type="match status" value="1"/>
</dbReference>
<evidence type="ECO:0000256" key="8">
    <source>
        <dbReference type="ARBA" id="ARBA00023134"/>
    </source>
</evidence>
<evidence type="ECO:0000256" key="12">
    <source>
        <dbReference type="SAM" id="MobiDB-lite"/>
    </source>
</evidence>
<evidence type="ECO:0000256" key="9">
    <source>
        <dbReference type="HAMAP-Rule" id="MF_00100"/>
    </source>
</evidence>
<name>A0ABU1MAJ2_9HYPH</name>
<dbReference type="Pfam" id="PF03144">
    <property type="entry name" value="GTP_EFTU_D2"/>
    <property type="match status" value="1"/>
</dbReference>
<protein>
    <recommendedName>
        <fullName evidence="3 9">Translation initiation factor IF-2</fullName>
    </recommendedName>
</protein>
<dbReference type="InterPro" id="IPR009000">
    <property type="entry name" value="Transl_B-barrel_sf"/>
</dbReference>
<feature type="compositionally biased region" description="Low complexity" evidence="12">
    <location>
        <begin position="151"/>
        <end position="190"/>
    </location>
</feature>
<dbReference type="HAMAP" id="MF_00100_B">
    <property type="entry name" value="IF_2_B"/>
    <property type="match status" value="1"/>
</dbReference>
<dbReference type="Pfam" id="PF04760">
    <property type="entry name" value="IF2_N"/>
    <property type="match status" value="1"/>
</dbReference>
<keyword evidence="8 9" id="KW-0342">GTP-binding</keyword>
<dbReference type="SUPFAM" id="SSF50447">
    <property type="entry name" value="Translation proteins"/>
    <property type="match status" value="2"/>
</dbReference>
<dbReference type="NCBIfam" id="TIGR00487">
    <property type="entry name" value="IF-2"/>
    <property type="match status" value="1"/>
</dbReference>
<dbReference type="InterPro" id="IPR023115">
    <property type="entry name" value="TIF_IF2_dom3"/>
</dbReference>
<dbReference type="InterPro" id="IPR015760">
    <property type="entry name" value="TIF_IF2"/>
</dbReference>
<reference evidence="14 15" key="1">
    <citation type="submission" date="2023-07" db="EMBL/GenBank/DDBJ databases">
        <title>Sorghum-associated microbial communities from plants grown in Nebraska, USA.</title>
        <authorList>
            <person name="Schachtman D."/>
        </authorList>
    </citation>
    <scope>NUCLEOTIDE SEQUENCE [LARGE SCALE GENOMIC DNA]</scope>
    <source>
        <strain evidence="14 15">DS1730</strain>
    </source>
</reference>
<gene>
    <name evidence="9" type="primary">infB</name>
    <name evidence="14" type="ORF">J2782_002453</name>
</gene>
<keyword evidence="6 9" id="KW-0547">Nucleotide-binding</keyword>
<keyword evidence="4 9" id="KW-0963">Cytoplasm</keyword>
<evidence type="ECO:0000256" key="10">
    <source>
        <dbReference type="RuleBase" id="RU000644"/>
    </source>
</evidence>
<dbReference type="RefSeq" id="WP_310012817.1">
    <property type="nucleotide sequence ID" value="NZ_JAVDQT010000003.1"/>
</dbReference>
<comment type="caution">
    <text evidence="14">The sequence shown here is derived from an EMBL/GenBank/DDBJ whole genome shotgun (WGS) entry which is preliminary data.</text>
</comment>
<feature type="region of interest" description="G-domain" evidence="9">
    <location>
        <begin position="511"/>
        <end position="659"/>
    </location>
</feature>
<sequence length="1010" mass="108448">MSDKTNDDKTLSVNSKKTLTIKRPGVEQSTVRQNFSHGRTKAVVVETKKRKFSRPDEKPEAEVAAAPKPAAPAPVAATPVEPKPAPVAAAPAPAPVATPTPAAQTAQAAPAVASTPAPAPTPAPAAPVAAAPVAAAPAAPAPQQPKPAPAAPVSAQRPQGSQQQRPGQQQSRPGQQRPGQQRPGQQSQRPRQSDRSGMVLNTLSSSEMDARRRALEGALVRDAEDRIRAAEEAKRRAEEDARRAKEREESARRQAEEEARLKAEAEAKARAAAEAAKRAPQAAARPEQRGDSRPAPQGGRPQQSGRPQQGGRPGQGQGQRQTSPAIADVIPTANKPLPQSQQRKPGAGQDDDDRRGPAGARRSSAPAKPDARTPKVVKGEDDRRRGKLTISSNLEDEGRSRSLSAMRRRQEKFKRSQMQETREKISREVIIPETITLQELAQRMTERSVDIIKYLMKQGQMMKPGDVIDADMAQLIAEEFGHTVKRVAESDVEEGIFDVADDQGAMVSRPPVVTIMGHVDHGKTSLLDAIRQANVVSGEAGGITQHIGAYQVEQNGHKITFIDTPGHAAFTAMRARGAQATDIAILVVAADDSVMPQTIESISHAKAAGVPIIVAINKIDKPEADAQKVRTQLLQHDVFVESLGGEVLDVEVSAKKKLNLDKLLEAVLLQAEILDLKADATRTAEGVVIEAQLDRGRGSVATVLVQKGTLRPGDIIAAGNEWGRVRALVNDHGEHVKEAGPAMPVEVLGLQGTPQAGDRFAVVANEAKAREIADYRQRLARDKAVARQTGQRGSLEQMMSQLQINGTKEFPLVIKGDVQGSVEAIIAALDKLGTDEVRARIVHSGAGGITESDVSLAEASNAAIIGFNVRANKQARDAADQQGTEIRYYNIIYDLIEDVKAAMSGLLSPERRETFIGNAEILEVFNITKVGKVAGCRVVDGKVERGAGVRLIRDNVVIHEGKLKTLKRFKDEVAEVPMGQECGMAFENYDDIRAGDTIEAFRVEHITRTL</sequence>
<feature type="compositionally biased region" description="Basic and acidic residues" evidence="12">
    <location>
        <begin position="369"/>
        <end position="384"/>
    </location>
</feature>
<dbReference type="Pfam" id="PF22042">
    <property type="entry name" value="EF-G_D2"/>
    <property type="match status" value="1"/>
</dbReference>
<organism evidence="14 15">
    <name type="scientific">Brucella pseudogrignonensis</name>
    <dbReference type="NCBI Taxonomy" id="419475"/>
    <lineage>
        <taxon>Bacteria</taxon>
        <taxon>Pseudomonadati</taxon>
        <taxon>Pseudomonadota</taxon>
        <taxon>Alphaproteobacteria</taxon>
        <taxon>Hyphomicrobiales</taxon>
        <taxon>Brucellaceae</taxon>
        <taxon>Brucella/Ochrobactrum group</taxon>
        <taxon>Brucella</taxon>
    </lineage>
</organism>
<feature type="compositionally biased region" description="Low complexity" evidence="12">
    <location>
        <begin position="357"/>
        <end position="368"/>
    </location>
</feature>
<dbReference type="InterPro" id="IPR013575">
    <property type="entry name" value="IF2_assoc_dom_bac"/>
</dbReference>
<dbReference type="PANTHER" id="PTHR43381:SF5">
    <property type="entry name" value="TR-TYPE G DOMAIN-CONTAINING PROTEIN"/>
    <property type="match status" value="1"/>
</dbReference>
<evidence type="ECO:0000256" key="6">
    <source>
        <dbReference type="ARBA" id="ARBA00022741"/>
    </source>
</evidence>
<dbReference type="InterPro" id="IPR006847">
    <property type="entry name" value="IF2_N"/>
</dbReference>
<dbReference type="Gene3D" id="3.40.50.10050">
    <property type="entry name" value="Translation initiation factor IF- 2, domain 3"/>
    <property type="match status" value="1"/>
</dbReference>
<feature type="compositionally biased region" description="Basic and acidic residues" evidence="12">
    <location>
        <begin position="208"/>
        <end position="277"/>
    </location>
</feature>
<evidence type="ECO:0000256" key="2">
    <source>
        <dbReference type="ARBA" id="ARBA00007733"/>
    </source>
</evidence>
<dbReference type="Gene3D" id="2.40.30.10">
    <property type="entry name" value="Translation factors"/>
    <property type="match status" value="2"/>
</dbReference>
<dbReference type="InterPro" id="IPR000178">
    <property type="entry name" value="TF_IF2_bacterial-like"/>
</dbReference>
<dbReference type="CDD" id="cd03692">
    <property type="entry name" value="mtIF2_IVc"/>
    <property type="match status" value="1"/>
</dbReference>
<evidence type="ECO:0000256" key="5">
    <source>
        <dbReference type="ARBA" id="ARBA00022540"/>
    </source>
</evidence>
<feature type="compositionally biased region" description="Pro residues" evidence="12">
    <location>
        <begin position="139"/>
        <end position="150"/>
    </location>
</feature>
<evidence type="ECO:0000256" key="7">
    <source>
        <dbReference type="ARBA" id="ARBA00022917"/>
    </source>
</evidence>
<feature type="binding site" evidence="9">
    <location>
        <begin position="617"/>
        <end position="620"/>
    </location>
    <ligand>
        <name>GTP</name>
        <dbReference type="ChEBI" id="CHEBI:37565"/>
    </ligand>
</feature>